<comment type="caution">
    <text evidence="3">The sequence shown here is derived from an EMBL/GenBank/DDBJ whole genome shotgun (WGS) entry which is preliminary data.</text>
</comment>
<keyword evidence="2" id="KW-1133">Transmembrane helix</keyword>
<accession>A0ABU4W4B5</accession>
<keyword evidence="2" id="KW-0812">Transmembrane</keyword>
<feature type="region of interest" description="Disordered" evidence="1">
    <location>
        <begin position="57"/>
        <end position="80"/>
    </location>
</feature>
<evidence type="ECO:0000313" key="3">
    <source>
        <dbReference type="EMBL" id="MDX8332632.1"/>
    </source>
</evidence>
<keyword evidence="4" id="KW-1185">Reference proteome</keyword>
<proteinExistence type="predicted"/>
<sequence>MLFFAVLASAGVALAHIGWHRLGERLIAYGILCWVGFFICALIELLTRPARKDAERQAKLDAKTQAAPSTRKNDKAEEEQ</sequence>
<dbReference type="RefSeq" id="WP_320188745.1">
    <property type="nucleotide sequence ID" value="NZ_CP192771.1"/>
</dbReference>
<organism evidence="3 4">
    <name type="scientific">Agrobacterium rosae</name>
    <dbReference type="NCBI Taxonomy" id="1972867"/>
    <lineage>
        <taxon>Bacteria</taxon>
        <taxon>Pseudomonadati</taxon>
        <taxon>Pseudomonadota</taxon>
        <taxon>Alphaproteobacteria</taxon>
        <taxon>Hyphomicrobiales</taxon>
        <taxon>Rhizobiaceae</taxon>
        <taxon>Rhizobium/Agrobacterium group</taxon>
        <taxon>Agrobacterium</taxon>
    </lineage>
</organism>
<protein>
    <submittedName>
        <fullName evidence="3">Uncharacterized protein</fullName>
    </submittedName>
</protein>
<evidence type="ECO:0000256" key="1">
    <source>
        <dbReference type="SAM" id="MobiDB-lite"/>
    </source>
</evidence>
<gene>
    <name evidence="3" type="ORF">RMS29_25845</name>
</gene>
<keyword evidence="2" id="KW-0472">Membrane</keyword>
<feature type="compositionally biased region" description="Basic and acidic residues" evidence="1">
    <location>
        <begin position="71"/>
        <end position="80"/>
    </location>
</feature>
<reference evidence="3" key="1">
    <citation type="journal article" date="2023" name="Phytobiomes J">
        <title>Deciphering the key players within the bacterial microbiota associated with aerial crown gall tumors on rhododendron: Insights into the gallobiome.</title>
        <authorList>
            <person name="Kuzmanovic N."/>
            <person name="Nesme J."/>
            <person name="Wolf J."/>
            <person name="Neumann-Schaal M."/>
            <person name="Petersen J."/>
            <person name="Fernandez-Gnecco G."/>
            <person name="Sproeer C."/>
            <person name="Bunk B."/>
            <person name="Overmann J."/>
            <person name="Sorensen S.J."/>
            <person name="Idczak E."/>
            <person name="Smalla K."/>
        </authorList>
    </citation>
    <scope>NUCLEOTIDE SEQUENCE [LARGE SCALE GENOMIC DNA]</scope>
    <source>
        <strain evidence="3">Rho-14.1</strain>
    </source>
</reference>
<name>A0ABU4W4B5_9HYPH</name>
<feature type="transmembrane region" description="Helical" evidence="2">
    <location>
        <begin position="25"/>
        <end position="46"/>
    </location>
</feature>
<evidence type="ECO:0000256" key="2">
    <source>
        <dbReference type="SAM" id="Phobius"/>
    </source>
</evidence>
<dbReference type="Proteomes" id="UP001277561">
    <property type="component" value="Unassembled WGS sequence"/>
</dbReference>
<evidence type="ECO:0000313" key="4">
    <source>
        <dbReference type="Proteomes" id="UP001277561"/>
    </source>
</evidence>
<dbReference type="EMBL" id="JAVRAD010000021">
    <property type="protein sequence ID" value="MDX8332632.1"/>
    <property type="molecule type" value="Genomic_DNA"/>
</dbReference>